<dbReference type="InterPro" id="IPR015421">
    <property type="entry name" value="PyrdxlP-dep_Trfase_major"/>
</dbReference>
<dbReference type="RefSeq" id="WP_092208406.1">
    <property type="nucleotide sequence ID" value="NZ_FOVN01000004.1"/>
</dbReference>
<dbReference type="PANTHER" id="PTHR43686">
    <property type="entry name" value="SULFURTRANSFERASE-RELATED"/>
    <property type="match status" value="1"/>
</dbReference>
<evidence type="ECO:0000259" key="2">
    <source>
        <dbReference type="Pfam" id="PF00266"/>
    </source>
</evidence>
<dbReference type="AlphaFoldDB" id="A0A1I5C0V0"/>
<name>A0A1I5C0V0_9FLAO</name>
<dbReference type="InterPro" id="IPR000192">
    <property type="entry name" value="Aminotrans_V_dom"/>
</dbReference>
<dbReference type="Pfam" id="PF00266">
    <property type="entry name" value="Aminotran_5"/>
    <property type="match status" value="1"/>
</dbReference>
<dbReference type="OrthoDB" id="9804366at2"/>
<dbReference type="Gene3D" id="3.90.1150.10">
    <property type="entry name" value="Aspartate Aminotransferase, domain 1"/>
    <property type="match status" value="1"/>
</dbReference>
<evidence type="ECO:0000313" key="3">
    <source>
        <dbReference type="EMBL" id="SFN80598.1"/>
    </source>
</evidence>
<dbReference type="EMBL" id="FOVN01000004">
    <property type="protein sequence ID" value="SFN80598.1"/>
    <property type="molecule type" value="Genomic_DNA"/>
</dbReference>
<sequence length="504" mass="56173">MITTDTALNVEMDLETYFAQFRKHIIGVDQTFKSPFGSQKIIYTDWTASGRLYRPIEEKICDVFGPYVANTHTETTVSGTAMTKAYHEAKHIIKAHVNANDDDVLIVSGNGMTGVVNKFQRILGLKVPENLQKHTVVPEDLCPVVFISHMEHHSNQTTWLETIAKVVVIPPGEDGLFSLENLEKALIEHQDCTIKIASVIGGSNVTGIQNPHHDIAQMMHKHGGVCFVDFACSAPYVDIDMHPEDTTKALDAVFFSPHKFLGGPGSSGVLIFNKKLYKNMIPDCPGGGTVSWTNPWGEHKYIDNIEDREDGGTPGFLQTIKTALAIKLKEQMGVKNMLKREHEILETVFKALGGISNLHILAGQHEDRLGVVSFYIDNLHFNLGVKLLNDKFGIQTRGGCSCAGTYGHYLLHVDYEMSHELTREISLGELTRKPGWIRMSIHPTTTNAEVDYVCKSIQALAENHAEWATDYAYNKATNEFVHKSQVNSDTDDVQTMVSSWFELD</sequence>
<dbReference type="SUPFAM" id="SSF53383">
    <property type="entry name" value="PLP-dependent transferases"/>
    <property type="match status" value="1"/>
</dbReference>
<dbReference type="InterPro" id="IPR015422">
    <property type="entry name" value="PyrdxlP-dep_Trfase_small"/>
</dbReference>
<dbReference type="STRING" id="649333.SAMN04487989_104124"/>
<dbReference type="GO" id="GO:0016829">
    <property type="term" value="F:lyase activity"/>
    <property type="evidence" value="ECO:0007669"/>
    <property type="project" value="UniProtKB-KW"/>
</dbReference>
<gene>
    <name evidence="3" type="ORF">SAMN04487989_104124</name>
</gene>
<evidence type="ECO:0000313" key="4">
    <source>
        <dbReference type="Proteomes" id="UP000198705"/>
    </source>
</evidence>
<keyword evidence="3" id="KW-0456">Lyase</keyword>
<evidence type="ECO:0000256" key="1">
    <source>
        <dbReference type="ARBA" id="ARBA00022898"/>
    </source>
</evidence>
<protein>
    <submittedName>
        <fullName evidence="3">Selenocysteine lyase/Cysteine desulfurase</fullName>
    </submittedName>
</protein>
<keyword evidence="4" id="KW-1185">Reference proteome</keyword>
<dbReference type="Proteomes" id="UP000198705">
    <property type="component" value="Unassembled WGS sequence"/>
</dbReference>
<accession>A0A1I5C0V0</accession>
<organism evidence="3 4">
    <name type="scientific">Bizionia echini</name>
    <dbReference type="NCBI Taxonomy" id="649333"/>
    <lineage>
        <taxon>Bacteria</taxon>
        <taxon>Pseudomonadati</taxon>
        <taxon>Bacteroidota</taxon>
        <taxon>Flavobacteriia</taxon>
        <taxon>Flavobacteriales</taxon>
        <taxon>Flavobacteriaceae</taxon>
        <taxon>Bizionia</taxon>
    </lineage>
</organism>
<feature type="domain" description="Aminotransferase class V" evidence="2">
    <location>
        <begin position="42"/>
        <end position="453"/>
    </location>
</feature>
<dbReference type="PANTHER" id="PTHR43686:SF1">
    <property type="entry name" value="AMINOTRAN_5 DOMAIN-CONTAINING PROTEIN"/>
    <property type="match status" value="1"/>
</dbReference>
<reference evidence="4" key="1">
    <citation type="submission" date="2016-10" db="EMBL/GenBank/DDBJ databases">
        <authorList>
            <person name="Varghese N."/>
            <person name="Submissions S."/>
        </authorList>
    </citation>
    <scope>NUCLEOTIDE SEQUENCE [LARGE SCALE GENOMIC DNA]</scope>
    <source>
        <strain evidence="4">DSM 23925</strain>
    </source>
</reference>
<proteinExistence type="predicted"/>
<dbReference type="InterPro" id="IPR015424">
    <property type="entry name" value="PyrdxlP-dep_Trfase"/>
</dbReference>
<keyword evidence="1" id="KW-0663">Pyridoxal phosphate</keyword>
<dbReference type="Gene3D" id="3.40.640.10">
    <property type="entry name" value="Type I PLP-dependent aspartate aminotransferase-like (Major domain)"/>
    <property type="match status" value="1"/>
</dbReference>